<dbReference type="Gene3D" id="3.10.200.10">
    <property type="entry name" value="Alpha carbonic anhydrase"/>
    <property type="match status" value="1"/>
</dbReference>
<gene>
    <name evidence="11" type="primary">CAA7I</name>
    <name evidence="11" type="ORF">DAPPUDRAFT_442486</name>
</gene>
<dbReference type="SUPFAM" id="SSF51069">
    <property type="entry name" value="Carbonic anhydrase"/>
    <property type="match status" value="1"/>
</dbReference>
<dbReference type="PANTHER" id="PTHR18952">
    <property type="entry name" value="CARBONIC ANHYDRASE"/>
    <property type="match status" value="1"/>
</dbReference>
<dbReference type="InterPro" id="IPR001148">
    <property type="entry name" value="CA_dom"/>
</dbReference>
<comment type="similarity">
    <text evidence="2 9">Belongs to the alpha-carbonic anhydrase family.</text>
</comment>
<evidence type="ECO:0000256" key="2">
    <source>
        <dbReference type="ARBA" id="ARBA00010718"/>
    </source>
</evidence>
<dbReference type="InterPro" id="IPR036398">
    <property type="entry name" value="CA_dom_sf"/>
</dbReference>
<keyword evidence="6" id="KW-0325">Glycoprotein</keyword>
<evidence type="ECO:0000256" key="8">
    <source>
        <dbReference type="ARBA" id="ARBA00048348"/>
    </source>
</evidence>
<evidence type="ECO:0000313" key="11">
    <source>
        <dbReference type="EMBL" id="EFX88114.1"/>
    </source>
</evidence>
<evidence type="ECO:0000256" key="6">
    <source>
        <dbReference type="ARBA" id="ARBA00023180"/>
    </source>
</evidence>
<dbReference type="SMART" id="SM01057">
    <property type="entry name" value="Carb_anhydrase"/>
    <property type="match status" value="1"/>
</dbReference>
<feature type="domain" description="Alpha-carbonic anhydrase" evidence="10">
    <location>
        <begin position="30"/>
        <end position="286"/>
    </location>
</feature>
<dbReference type="EMBL" id="GL732526">
    <property type="protein sequence ID" value="EFX88114.1"/>
    <property type="molecule type" value="Genomic_DNA"/>
</dbReference>
<sequence length="317" mass="36386">MIKVALLFKFSLICFVTGKSMPKIGAPASTHFDYTNPQTWEEHESNCAGQHQSPININTDEVIVKDYPKFTFQNYDLVFPESLENNGHTVELKIDNQDDDDDELPSISGGGLTDRYSFVQLHFHWGEGLLGSEHTINRQKYSAELHIVHYNTKYGSFANAVPHADGLAVLGILIELQARDNIAFRHLEQFDKIIDPSRTISDRLQFSVPLVDLLPDSTESFFRYNGSLTTPGCNEDVIWTVFETPIAISVRQLAKFRLLNDENGMPLRKNVRPTQMLHDRVVTYRRPDQHNSFQPLFPLFPDYSNLFKREFQPSFNF</sequence>
<name>E9FXM4_DAPPU</name>
<dbReference type="InterPro" id="IPR023561">
    <property type="entry name" value="Carbonic_anhydrase_a-class"/>
</dbReference>
<keyword evidence="9" id="KW-0732">Signal</keyword>
<keyword evidence="7 9" id="KW-0456">Lyase</keyword>
<dbReference type="PROSITE" id="PS00162">
    <property type="entry name" value="ALPHA_CA_1"/>
    <property type="match status" value="1"/>
</dbReference>
<dbReference type="Pfam" id="PF00194">
    <property type="entry name" value="Carb_anhydrase"/>
    <property type="match status" value="1"/>
</dbReference>
<evidence type="ECO:0000256" key="9">
    <source>
        <dbReference type="RuleBase" id="RU367011"/>
    </source>
</evidence>
<dbReference type="HOGENOM" id="CLU_039326_2_0_1"/>
<reference evidence="11 12" key="1">
    <citation type="journal article" date="2011" name="Science">
        <title>The ecoresponsive genome of Daphnia pulex.</title>
        <authorList>
            <person name="Colbourne J.K."/>
            <person name="Pfrender M.E."/>
            <person name="Gilbert D."/>
            <person name="Thomas W.K."/>
            <person name="Tucker A."/>
            <person name="Oakley T.H."/>
            <person name="Tokishita S."/>
            <person name="Aerts A."/>
            <person name="Arnold G.J."/>
            <person name="Basu M.K."/>
            <person name="Bauer D.J."/>
            <person name="Caceres C.E."/>
            <person name="Carmel L."/>
            <person name="Casola C."/>
            <person name="Choi J.H."/>
            <person name="Detter J.C."/>
            <person name="Dong Q."/>
            <person name="Dusheyko S."/>
            <person name="Eads B.D."/>
            <person name="Frohlich T."/>
            <person name="Geiler-Samerotte K.A."/>
            <person name="Gerlach D."/>
            <person name="Hatcher P."/>
            <person name="Jogdeo S."/>
            <person name="Krijgsveld J."/>
            <person name="Kriventseva E.V."/>
            <person name="Kultz D."/>
            <person name="Laforsch C."/>
            <person name="Lindquist E."/>
            <person name="Lopez J."/>
            <person name="Manak J.R."/>
            <person name="Muller J."/>
            <person name="Pangilinan J."/>
            <person name="Patwardhan R.P."/>
            <person name="Pitluck S."/>
            <person name="Pritham E.J."/>
            <person name="Rechtsteiner A."/>
            <person name="Rho M."/>
            <person name="Rogozin I.B."/>
            <person name="Sakarya O."/>
            <person name="Salamov A."/>
            <person name="Schaack S."/>
            <person name="Shapiro H."/>
            <person name="Shiga Y."/>
            <person name="Skalitzky C."/>
            <person name="Smith Z."/>
            <person name="Souvorov A."/>
            <person name="Sung W."/>
            <person name="Tang Z."/>
            <person name="Tsuchiya D."/>
            <person name="Tu H."/>
            <person name="Vos H."/>
            <person name="Wang M."/>
            <person name="Wolf Y.I."/>
            <person name="Yamagata H."/>
            <person name="Yamada T."/>
            <person name="Ye Y."/>
            <person name="Shaw J.R."/>
            <person name="Andrews J."/>
            <person name="Crease T.J."/>
            <person name="Tang H."/>
            <person name="Lucas S.M."/>
            <person name="Robertson H.M."/>
            <person name="Bork P."/>
            <person name="Koonin E.V."/>
            <person name="Zdobnov E.M."/>
            <person name="Grigoriev I.V."/>
            <person name="Lynch M."/>
            <person name="Boore J.L."/>
        </authorList>
    </citation>
    <scope>NUCLEOTIDE SEQUENCE [LARGE SCALE GENOMIC DNA]</scope>
</reference>
<proteinExistence type="inferred from homology"/>
<dbReference type="EC" id="4.2.1.1" evidence="3 9"/>
<dbReference type="Proteomes" id="UP000000305">
    <property type="component" value="Unassembled WGS sequence"/>
</dbReference>
<keyword evidence="5 9" id="KW-0862">Zinc</keyword>
<evidence type="ECO:0000256" key="7">
    <source>
        <dbReference type="ARBA" id="ARBA00023239"/>
    </source>
</evidence>
<dbReference type="GO" id="GO:0008270">
    <property type="term" value="F:zinc ion binding"/>
    <property type="evidence" value="ECO:0007669"/>
    <property type="project" value="UniProtKB-UniRule"/>
</dbReference>
<evidence type="ECO:0000313" key="12">
    <source>
        <dbReference type="Proteomes" id="UP000000305"/>
    </source>
</evidence>
<evidence type="ECO:0000259" key="10">
    <source>
        <dbReference type="PROSITE" id="PS51144"/>
    </source>
</evidence>
<dbReference type="GO" id="GO:0005886">
    <property type="term" value="C:plasma membrane"/>
    <property type="evidence" value="ECO:0000318"/>
    <property type="project" value="GO_Central"/>
</dbReference>
<dbReference type="InParanoid" id="E9FXM4"/>
<evidence type="ECO:0000256" key="5">
    <source>
        <dbReference type="ARBA" id="ARBA00022833"/>
    </source>
</evidence>
<feature type="chain" id="PRO_5025091736" description="Carbonic anhydrase" evidence="9">
    <location>
        <begin position="19"/>
        <end position="317"/>
    </location>
</feature>
<dbReference type="PANTHER" id="PTHR18952:SF265">
    <property type="entry name" value="CARBONIC ANHYDRASE"/>
    <property type="match status" value="1"/>
</dbReference>
<organism evidence="11 12">
    <name type="scientific">Daphnia pulex</name>
    <name type="common">Water flea</name>
    <dbReference type="NCBI Taxonomy" id="6669"/>
    <lineage>
        <taxon>Eukaryota</taxon>
        <taxon>Metazoa</taxon>
        <taxon>Ecdysozoa</taxon>
        <taxon>Arthropoda</taxon>
        <taxon>Crustacea</taxon>
        <taxon>Branchiopoda</taxon>
        <taxon>Diplostraca</taxon>
        <taxon>Cladocera</taxon>
        <taxon>Anomopoda</taxon>
        <taxon>Daphniidae</taxon>
        <taxon>Daphnia</taxon>
    </lineage>
</organism>
<keyword evidence="12" id="KW-1185">Reference proteome</keyword>
<comment type="function">
    <text evidence="1 9">Reversible hydration of carbon dioxide.</text>
</comment>
<dbReference type="eggNOG" id="KOG0382">
    <property type="taxonomic scope" value="Eukaryota"/>
</dbReference>
<dbReference type="CDD" id="cd00326">
    <property type="entry name" value="alpha_CA"/>
    <property type="match status" value="1"/>
</dbReference>
<dbReference type="FunFam" id="3.10.200.10:FF:000003">
    <property type="entry name" value="Carbonic anhydrase 12"/>
    <property type="match status" value="1"/>
</dbReference>
<evidence type="ECO:0000256" key="4">
    <source>
        <dbReference type="ARBA" id="ARBA00022723"/>
    </source>
</evidence>
<dbReference type="PROSITE" id="PS51144">
    <property type="entry name" value="ALPHA_CA_2"/>
    <property type="match status" value="1"/>
</dbReference>
<evidence type="ECO:0000256" key="3">
    <source>
        <dbReference type="ARBA" id="ARBA00012925"/>
    </source>
</evidence>
<feature type="signal peptide" evidence="9">
    <location>
        <begin position="1"/>
        <end position="18"/>
    </location>
</feature>
<dbReference type="KEGG" id="dpx:DAPPUDRAFT_442486"/>
<dbReference type="GO" id="GO:0004089">
    <property type="term" value="F:carbonate dehydratase activity"/>
    <property type="evidence" value="ECO:0000318"/>
    <property type="project" value="GO_Central"/>
</dbReference>
<dbReference type="FunCoup" id="E9FXM4">
    <property type="interactions" value="20"/>
</dbReference>
<dbReference type="AlphaFoldDB" id="E9FXM4"/>
<protein>
    <recommendedName>
        <fullName evidence="3 9">Carbonic anhydrase</fullName>
        <ecNumber evidence="3 9">4.2.1.1</ecNumber>
    </recommendedName>
</protein>
<comment type="catalytic activity">
    <reaction evidence="8 9">
        <text>hydrogencarbonate + H(+) = CO2 + H2O</text>
        <dbReference type="Rhea" id="RHEA:10748"/>
        <dbReference type="ChEBI" id="CHEBI:15377"/>
        <dbReference type="ChEBI" id="CHEBI:15378"/>
        <dbReference type="ChEBI" id="CHEBI:16526"/>
        <dbReference type="ChEBI" id="CHEBI:17544"/>
        <dbReference type="EC" id="4.2.1.1"/>
    </reaction>
</comment>
<dbReference type="OrthoDB" id="429145at2759"/>
<accession>E9FXM4</accession>
<evidence type="ECO:0000256" key="1">
    <source>
        <dbReference type="ARBA" id="ARBA00002904"/>
    </source>
</evidence>
<keyword evidence="4 9" id="KW-0479">Metal-binding</keyword>
<dbReference type="STRING" id="6669.E9FXM4"/>
<comment type="cofactor">
    <cofactor evidence="9">
        <name>Zn(2+)</name>
        <dbReference type="ChEBI" id="CHEBI:29105"/>
    </cofactor>
</comment>
<dbReference type="InterPro" id="IPR018338">
    <property type="entry name" value="Carbonic_anhydrase_a-class_CS"/>
</dbReference>